<dbReference type="PANTHER" id="PTHR43433">
    <property type="entry name" value="HYDROLASE, ALPHA/BETA FOLD FAMILY PROTEIN"/>
    <property type="match status" value="1"/>
</dbReference>
<dbReference type="EMBL" id="JADFTS010000008">
    <property type="protein sequence ID" value="KAF9594792.1"/>
    <property type="molecule type" value="Genomic_DNA"/>
</dbReference>
<sequence length="385" mass="42811">MPYCETNKCQSSVTELNNKNGINIFYRTYGEGATKVLLIIGLAGTHDSWGPQIKGITGTEMANDVEYVKFDRKIDNDDEVNEGVEVCAFDNRGMGSSSIPTKKSEYTTTIMAKDTIALMDHLGWSKAHVFGHSMGAMIACKLSAMVPDRILSLALLNVTGGGFECFPKIDRKMISIALRFLKAKTPEQRAAVDLDTHYTKEYLDEYVGPHTRRMILYQEYVKGISSSGMQSNYGFEGQINACWTHKLTSKELQVIRSAGFLISVIHGRYDIIAQIYHARKLAVRMQPFARMVNQALLDLIKASELKLSPQDWSNLPMEGKGSVIGTQTPSGRSTGEGNCLSYMLDFLRKLHRILLYIFGLFAMAFEQGRKVSGSVKPIRVGTSVS</sequence>
<name>A0A835HAM1_9MAGN</name>
<evidence type="ECO:0000313" key="2">
    <source>
        <dbReference type="EMBL" id="KAF9594792.1"/>
    </source>
</evidence>
<dbReference type="Gene3D" id="3.40.50.1820">
    <property type="entry name" value="alpha/beta hydrolase"/>
    <property type="match status" value="1"/>
</dbReference>
<accession>A0A835HAM1</accession>
<feature type="domain" description="AB hydrolase-1" evidence="1">
    <location>
        <begin position="77"/>
        <end position="180"/>
    </location>
</feature>
<dbReference type="PANTHER" id="PTHR43433:SF5">
    <property type="entry name" value="AB HYDROLASE-1 DOMAIN-CONTAINING PROTEIN"/>
    <property type="match status" value="1"/>
</dbReference>
<dbReference type="Proteomes" id="UP000631114">
    <property type="component" value="Unassembled WGS sequence"/>
</dbReference>
<dbReference type="InterPro" id="IPR000073">
    <property type="entry name" value="AB_hydrolase_1"/>
</dbReference>
<dbReference type="OrthoDB" id="19657at2759"/>
<evidence type="ECO:0000313" key="3">
    <source>
        <dbReference type="Proteomes" id="UP000631114"/>
    </source>
</evidence>
<dbReference type="AlphaFoldDB" id="A0A835HAM1"/>
<comment type="caution">
    <text evidence="2">The sequence shown here is derived from an EMBL/GenBank/DDBJ whole genome shotgun (WGS) entry which is preliminary data.</text>
</comment>
<dbReference type="InterPro" id="IPR050471">
    <property type="entry name" value="AB_hydrolase"/>
</dbReference>
<gene>
    <name evidence="2" type="ORF">IFM89_034775</name>
</gene>
<dbReference type="SUPFAM" id="SSF53474">
    <property type="entry name" value="alpha/beta-Hydrolases"/>
    <property type="match status" value="1"/>
</dbReference>
<organism evidence="2 3">
    <name type="scientific">Coptis chinensis</name>
    <dbReference type="NCBI Taxonomy" id="261450"/>
    <lineage>
        <taxon>Eukaryota</taxon>
        <taxon>Viridiplantae</taxon>
        <taxon>Streptophyta</taxon>
        <taxon>Embryophyta</taxon>
        <taxon>Tracheophyta</taxon>
        <taxon>Spermatophyta</taxon>
        <taxon>Magnoliopsida</taxon>
        <taxon>Ranunculales</taxon>
        <taxon>Ranunculaceae</taxon>
        <taxon>Coptidoideae</taxon>
        <taxon>Coptis</taxon>
    </lineage>
</organism>
<keyword evidence="3" id="KW-1185">Reference proteome</keyword>
<proteinExistence type="predicted"/>
<dbReference type="InterPro" id="IPR029058">
    <property type="entry name" value="AB_hydrolase_fold"/>
</dbReference>
<evidence type="ECO:0000259" key="1">
    <source>
        <dbReference type="Pfam" id="PF00561"/>
    </source>
</evidence>
<reference evidence="2 3" key="1">
    <citation type="submission" date="2020-10" db="EMBL/GenBank/DDBJ databases">
        <title>The Coptis chinensis genome and diversification of protoberbering-type alkaloids.</title>
        <authorList>
            <person name="Wang B."/>
            <person name="Shu S."/>
            <person name="Song C."/>
            <person name="Liu Y."/>
        </authorList>
    </citation>
    <scope>NUCLEOTIDE SEQUENCE [LARGE SCALE GENOMIC DNA]</scope>
    <source>
        <strain evidence="2">HL-2020</strain>
        <tissue evidence="2">Leaf</tissue>
    </source>
</reference>
<protein>
    <recommendedName>
        <fullName evidence="1">AB hydrolase-1 domain-containing protein</fullName>
    </recommendedName>
</protein>
<dbReference type="Pfam" id="PF00561">
    <property type="entry name" value="Abhydrolase_1"/>
    <property type="match status" value="1"/>
</dbReference>